<comment type="caution">
    <text evidence="6">The sequence shown here is derived from an EMBL/GenBank/DDBJ whole genome shotgun (WGS) entry which is preliminary data.</text>
</comment>
<dbReference type="SUPFAM" id="SSF47769">
    <property type="entry name" value="SAM/Pointed domain"/>
    <property type="match status" value="1"/>
</dbReference>
<name>A0ABD6ERA8_9BILA</name>
<gene>
    <name evidence="6" type="ORF">AB6A40_009208</name>
</gene>
<dbReference type="PANTHER" id="PTHR12247">
    <property type="entry name" value="POLYCOMB GROUP PROTEIN"/>
    <property type="match status" value="1"/>
</dbReference>
<dbReference type="Gene3D" id="1.10.150.50">
    <property type="entry name" value="Transcription Factor, Ets-1"/>
    <property type="match status" value="1"/>
</dbReference>
<dbReference type="SMART" id="SM00454">
    <property type="entry name" value="SAM"/>
    <property type="match status" value="1"/>
</dbReference>
<dbReference type="SUPFAM" id="SSF63748">
    <property type="entry name" value="Tudor/PWWP/MBT"/>
    <property type="match status" value="1"/>
</dbReference>
<evidence type="ECO:0000256" key="3">
    <source>
        <dbReference type="ARBA" id="ARBA00022737"/>
    </source>
</evidence>
<dbReference type="InterPro" id="IPR021987">
    <property type="entry name" value="SLED"/>
</dbReference>
<evidence type="ECO:0000313" key="6">
    <source>
        <dbReference type="EMBL" id="MFH4982499.1"/>
    </source>
</evidence>
<dbReference type="CDD" id="cd09509">
    <property type="entry name" value="SAM_Polycomb"/>
    <property type="match status" value="1"/>
</dbReference>
<sequence length="485" mass="54877">MKHFTDYGPEPFSWNVYRSKCGLTNGSAPDSYFDTHRRPRRNEKLRNLEILDLRSPEPLMYPAKILRSKGHLIWVHLSHYANATAPIVLSTRSLVMFPCGFAQQNGIQIQEAARLHSLRYLPSNIVSPLIRSNYTSCQTPVFVPREKRFLSNVWLNNNDLWLPCIYVRKSCFQGPFISPEKFARQFPTRFSPGPLPAVIHSVVSGLICSAYRPRELSELLSCSKESPLPQMLIKSRYSAKFKPQKIKTRIECCERAKQFCGWLRSICILLDACPDLFGLVDCRSVCESYCCGLRKIPSMSASKHSWTAHVSHKNGPRRCRKIGLGTHCDVAVKRRRESSKIVFHEPRRPLTRAATHSSNLMKISEKKEITRNDNDPVEIEGGGDGHLHLETSGTESFNEGMPTIGSNPKLWTAVELADWVKQSDVSCVAEVLQKEDIDGEAFMLLSLTDCIDHLGLKLGPALKLCAMIKELISIHDNRYGSESSY</sequence>
<keyword evidence="7" id="KW-1185">Reference proteome</keyword>
<keyword evidence="3" id="KW-0677">Repeat</keyword>
<keyword evidence="4" id="KW-0539">Nucleus</keyword>
<evidence type="ECO:0000256" key="4">
    <source>
        <dbReference type="ARBA" id="ARBA00023242"/>
    </source>
</evidence>
<proteinExistence type="predicted"/>
<dbReference type="Gene3D" id="3.90.1150.190">
    <property type="entry name" value="SLED domain"/>
    <property type="match status" value="1"/>
</dbReference>
<dbReference type="GO" id="GO:0005634">
    <property type="term" value="C:nucleus"/>
    <property type="evidence" value="ECO:0007669"/>
    <property type="project" value="UniProtKB-SubCell"/>
</dbReference>
<dbReference type="Gene3D" id="2.30.30.140">
    <property type="match status" value="1"/>
</dbReference>
<dbReference type="SMART" id="SM00561">
    <property type="entry name" value="MBT"/>
    <property type="match status" value="1"/>
</dbReference>
<comment type="subcellular location">
    <subcellularLocation>
        <location evidence="1">Nucleus</location>
    </subcellularLocation>
</comment>
<evidence type="ECO:0000313" key="7">
    <source>
        <dbReference type="Proteomes" id="UP001608902"/>
    </source>
</evidence>
<accession>A0ABD6ERA8</accession>
<dbReference type="EMBL" id="JBGFUD010009441">
    <property type="protein sequence ID" value="MFH4982499.1"/>
    <property type="molecule type" value="Genomic_DNA"/>
</dbReference>
<dbReference type="Pfam" id="PF12140">
    <property type="entry name" value="SLED"/>
    <property type="match status" value="1"/>
</dbReference>
<dbReference type="AlphaFoldDB" id="A0ABD6ERA8"/>
<dbReference type="InterPro" id="IPR013761">
    <property type="entry name" value="SAM/pointed_sf"/>
</dbReference>
<keyword evidence="2" id="KW-0678">Repressor</keyword>
<dbReference type="InterPro" id="IPR038348">
    <property type="entry name" value="SLED_sf"/>
</dbReference>
<dbReference type="Pfam" id="PF02820">
    <property type="entry name" value="MBT"/>
    <property type="match status" value="1"/>
</dbReference>
<organism evidence="6 7">
    <name type="scientific">Gnathostoma spinigerum</name>
    <dbReference type="NCBI Taxonomy" id="75299"/>
    <lineage>
        <taxon>Eukaryota</taxon>
        <taxon>Metazoa</taxon>
        <taxon>Ecdysozoa</taxon>
        <taxon>Nematoda</taxon>
        <taxon>Chromadorea</taxon>
        <taxon>Rhabditida</taxon>
        <taxon>Spirurina</taxon>
        <taxon>Gnathostomatomorpha</taxon>
        <taxon>Gnathostomatoidea</taxon>
        <taxon>Gnathostomatidae</taxon>
        <taxon>Gnathostoma</taxon>
    </lineage>
</organism>
<evidence type="ECO:0000259" key="5">
    <source>
        <dbReference type="SMART" id="SM00454"/>
    </source>
</evidence>
<protein>
    <recommendedName>
        <fullName evidence="5">SAM domain-containing protein</fullName>
    </recommendedName>
</protein>
<reference evidence="6 7" key="1">
    <citation type="submission" date="2024-08" db="EMBL/GenBank/DDBJ databases">
        <title>Gnathostoma spinigerum genome.</title>
        <authorList>
            <person name="Gonzalez-Bertolin B."/>
            <person name="Monzon S."/>
            <person name="Zaballos A."/>
            <person name="Jimenez P."/>
            <person name="Dekumyoy P."/>
            <person name="Varona S."/>
            <person name="Cuesta I."/>
            <person name="Sumanam S."/>
            <person name="Adisakwattana P."/>
            <person name="Gasser R.B."/>
            <person name="Hernandez-Gonzalez A."/>
            <person name="Young N.D."/>
            <person name="Perteguer M.J."/>
        </authorList>
    </citation>
    <scope>NUCLEOTIDE SEQUENCE [LARGE SCALE GENOMIC DNA]</scope>
    <source>
        <strain evidence="6">AL3</strain>
        <tissue evidence="6">Liver</tissue>
    </source>
</reference>
<dbReference type="InterPro" id="IPR050548">
    <property type="entry name" value="PcG_chromatin_remod_factors"/>
</dbReference>
<dbReference type="PANTHER" id="PTHR12247:SF129">
    <property type="entry name" value="SOP-2-RELATED PROTEIN 3"/>
    <property type="match status" value="1"/>
</dbReference>
<evidence type="ECO:0000256" key="2">
    <source>
        <dbReference type="ARBA" id="ARBA00022491"/>
    </source>
</evidence>
<feature type="domain" description="SAM" evidence="5">
    <location>
        <begin position="408"/>
        <end position="474"/>
    </location>
</feature>
<dbReference type="Proteomes" id="UP001608902">
    <property type="component" value="Unassembled WGS sequence"/>
</dbReference>
<dbReference type="InterPro" id="IPR004092">
    <property type="entry name" value="Mbt"/>
</dbReference>
<dbReference type="InterPro" id="IPR001660">
    <property type="entry name" value="SAM"/>
</dbReference>
<evidence type="ECO:0000256" key="1">
    <source>
        <dbReference type="ARBA" id="ARBA00004123"/>
    </source>
</evidence>